<dbReference type="InterPro" id="IPR000608">
    <property type="entry name" value="UBC"/>
</dbReference>
<dbReference type="Gene3D" id="3.10.110.10">
    <property type="entry name" value="Ubiquitin Conjugating Enzyme"/>
    <property type="match status" value="1"/>
</dbReference>
<dbReference type="PROSITE" id="PS00501">
    <property type="entry name" value="SPASE_I_1"/>
    <property type="match status" value="1"/>
</dbReference>
<dbReference type="PROSITE" id="PS50127">
    <property type="entry name" value="UBC_2"/>
    <property type="match status" value="1"/>
</dbReference>
<evidence type="ECO:0000256" key="4">
    <source>
        <dbReference type="ARBA" id="ARBA00011035"/>
    </source>
</evidence>
<evidence type="ECO:0000313" key="20">
    <source>
        <dbReference type="EMBL" id="KNG84316.1"/>
    </source>
</evidence>
<keyword evidence="8" id="KW-0547">Nucleotide-binding</keyword>
<accession>A0A0L1IXN2</accession>
<feature type="transmembrane region" description="Helical" evidence="18">
    <location>
        <begin position="121"/>
        <end position="144"/>
    </location>
</feature>
<evidence type="ECO:0000256" key="3">
    <source>
        <dbReference type="ARBA" id="ARBA00004648"/>
    </source>
</evidence>
<comment type="caution">
    <text evidence="20">The sequence shown here is derived from an EMBL/GenBank/DDBJ whole genome shotgun (WGS) entry which is preliminary data.</text>
</comment>
<dbReference type="CDD" id="cd06462">
    <property type="entry name" value="Peptidase_S24_S26"/>
    <property type="match status" value="1"/>
</dbReference>
<dbReference type="GO" id="GO:0016740">
    <property type="term" value="F:transferase activity"/>
    <property type="evidence" value="ECO:0007669"/>
    <property type="project" value="UniProtKB-KW"/>
</dbReference>
<keyword evidence="21" id="KW-1185">Reference proteome</keyword>
<keyword evidence="9" id="KW-0833">Ubl conjugation pathway</keyword>
<dbReference type="AlphaFoldDB" id="A0A0L1IXN2"/>
<feature type="transmembrane region" description="Helical" evidence="18">
    <location>
        <begin position="51"/>
        <end position="72"/>
    </location>
</feature>
<protein>
    <recommendedName>
        <fullName evidence="19">UBC core domain-containing protein</fullName>
    </recommendedName>
</protein>
<feature type="transmembrane region" description="Helical" evidence="18">
    <location>
        <begin position="78"/>
        <end position="101"/>
    </location>
</feature>
<comment type="subunit">
    <text evidence="17">Component of the signal peptidase complex (SPC) composed of a catalytic subunit SEC11 and three accessory subunits SPC1, SPC2 and SPC3. The complex induces a local thinning of the ER membrane which is used to measure the length of the signal peptide (SP) h-region of protein substrates. This ensures the selectivity of the complex towards h-regions shorter than 18-20 amino acids. SPC associates with the translocon complex.</text>
</comment>
<evidence type="ECO:0000313" key="21">
    <source>
        <dbReference type="Proteomes" id="UP000037505"/>
    </source>
</evidence>
<keyword evidence="14 18" id="KW-1133">Transmembrane helix</keyword>
<dbReference type="InterPro" id="IPR016135">
    <property type="entry name" value="UBQ-conjugating_enzyme/RWD"/>
</dbReference>
<dbReference type="Proteomes" id="UP000037505">
    <property type="component" value="Unassembled WGS sequence"/>
</dbReference>
<dbReference type="SUPFAM" id="SSF54495">
    <property type="entry name" value="UBC-like"/>
    <property type="match status" value="1"/>
</dbReference>
<evidence type="ECO:0000256" key="12">
    <source>
        <dbReference type="ARBA" id="ARBA00022840"/>
    </source>
</evidence>
<dbReference type="InterPro" id="IPR007568">
    <property type="entry name" value="RTA1"/>
</dbReference>
<dbReference type="EMBL" id="JNOM01000215">
    <property type="protein sequence ID" value="KNG84316.1"/>
    <property type="molecule type" value="Genomic_DNA"/>
</dbReference>
<keyword evidence="12" id="KW-0067">ATP-binding</keyword>
<dbReference type="PANTHER" id="PTHR31465">
    <property type="entry name" value="PROTEIN RTA1-RELATED"/>
    <property type="match status" value="1"/>
</dbReference>
<feature type="domain" description="UBC core" evidence="19">
    <location>
        <begin position="455"/>
        <end position="605"/>
    </location>
</feature>
<keyword evidence="11" id="KW-0256">Endoplasmic reticulum</keyword>
<reference evidence="20 21" key="1">
    <citation type="submission" date="2014-06" db="EMBL/GenBank/DDBJ databases">
        <title>The Genome of the Aflatoxigenic Filamentous Fungus Aspergillus nomius.</title>
        <authorList>
            <person name="Moore M.G."/>
            <person name="Shannon B.M."/>
            <person name="Brian M.M."/>
        </authorList>
    </citation>
    <scope>NUCLEOTIDE SEQUENCE [LARGE SCALE GENOMIC DNA]</scope>
    <source>
        <strain evidence="20 21">NRRL 13137</strain>
    </source>
</reference>
<evidence type="ECO:0000256" key="11">
    <source>
        <dbReference type="ARBA" id="ARBA00022824"/>
    </source>
</evidence>
<keyword evidence="6" id="KW-0808">Transferase</keyword>
<evidence type="ECO:0000256" key="15">
    <source>
        <dbReference type="ARBA" id="ARBA00023136"/>
    </source>
</evidence>
<proteinExistence type="inferred from homology"/>
<evidence type="ECO:0000256" key="13">
    <source>
        <dbReference type="ARBA" id="ARBA00022968"/>
    </source>
</evidence>
<evidence type="ECO:0000256" key="8">
    <source>
        <dbReference type="ARBA" id="ARBA00022741"/>
    </source>
</evidence>
<feature type="transmembrane region" description="Helical" evidence="18">
    <location>
        <begin position="164"/>
        <end position="185"/>
    </location>
</feature>
<dbReference type="Pfam" id="PF04479">
    <property type="entry name" value="RTA1"/>
    <property type="match status" value="1"/>
</dbReference>
<sequence>MIDKRSPYQEGSLWYYAPNKGAPIAFAILFTLSGIMHGYQCFKYKSWKVTGLLPWSALLFTVGFVMRTIGAFGHWDDLGVFISSTVFLLAGPPVYEGANFFTLGRILYYIPYHSPIHPGRVFTTFIAMGIVIEIITANGAALVANTSNPESTQNTGKALLKAALILQLALMAGFVALATKFYYNCHRAGVLNTKVKKALYVLYCSCALITIRTIYRTVEYFTAASLNTSNIDDMSPILKDEWFFWVFETVIMFFNTTLLNVFHPMRWLPRSNRIYLATDGVTEVEGPGYEDRRPFLLTLFDPFDIVGRQNVVISLVESIHARQSLAQALNFALVLSTAFMMWKGLSVFTASSSPVVVVLSGSMEPAFQRGDLLFLWNRSPRAELGEIVVYNVRGKDIPIVHRVVRTFPEIEGKAKKVKEISESSPIPNNMLLTKGDNNIADDVELYARGQDYLNREEDIVGSELAELTASPPEGITVELANESDIYQWKVYMDGPEGSPYHTGRFLVKLSLPTEYPFKPPSVSFGTKIYHPNVTNDDKGSMCLGMLRADEWKPSSKIAAVLEFARQLLVEPMPDDAVEGRIAEQYKNDRARYDEIAREWTRKYAIA</sequence>
<dbReference type="InterPro" id="IPR001733">
    <property type="entry name" value="Peptidase_S26B"/>
</dbReference>
<comment type="catalytic activity">
    <reaction evidence="1">
        <text>Cleavage of hydrophobic, N-terminal signal or leader sequences from secreted and periplasmic proteins.</text>
        <dbReference type="EC" id="3.4.21.89"/>
    </reaction>
</comment>
<dbReference type="SUPFAM" id="SSF51306">
    <property type="entry name" value="LexA/Signal peptidase"/>
    <property type="match status" value="1"/>
</dbReference>
<evidence type="ECO:0000256" key="14">
    <source>
        <dbReference type="ARBA" id="ARBA00022989"/>
    </source>
</evidence>
<name>A0A0L1IXN2_ASPN3</name>
<feature type="transmembrane region" description="Helical" evidence="18">
    <location>
        <begin position="328"/>
        <end position="345"/>
    </location>
</feature>
<dbReference type="PRINTS" id="PR00728">
    <property type="entry name" value="SIGNALPTASE"/>
</dbReference>
<dbReference type="GO" id="GO:0005524">
    <property type="term" value="F:ATP binding"/>
    <property type="evidence" value="ECO:0007669"/>
    <property type="project" value="UniProtKB-KW"/>
</dbReference>
<comment type="function">
    <text evidence="16">Catalytic component of the signal peptidase complex (SPC) which catalyzes the cleavage of N-terminal signal sequences from nascent proteins as they are translocated into the lumen of the endoplasmic reticulum. Specifically cleaves N-terminal signal peptides that contain a hydrophobic alpha-helix (h-region) shorter than 18-20 amino acids.</text>
</comment>
<dbReference type="FunFam" id="3.10.110.10:FF:000060">
    <property type="entry name" value="Ubiquitin conjugating enzyme (UbcB)"/>
    <property type="match status" value="1"/>
</dbReference>
<evidence type="ECO:0000256" key="9">
    <source>
        <dbReference type="ARBA" id="ARBA00022786"/>
    </source>
</evidence>
<evidence type="ECO:0000256" key="16">
    <source>
        <dbReference type="ARBA" id="ARBA00045533"/>
    </source>
</evidence>
<dbReference type="STRING" id="1509407.A0A0L1IXN2"/>
<evidence type="ECO:0000256" key="18">
    <source>
        <dbReference type="SAM" id="Phobius"/>
    </source>
</evidence>
<evidence type="ECO:0000256" key="6">
    <source>
        <dbReference type="ARBA" id="ARBA00022679"/>
    </source>
</evidence>
<dbReference type="GO" id="GO:0004252">
    <property type="term" value="F:serine-type endopeptidase activity"/>
    <property type="evidence" value="ECO:0007669"/>
    <property type="project" value="InterPro"/>
</dbReference>
<dbReference type="PANTHER" id="PTHR31465:SF13">
    <property type="entry name" value="RTA1 DOMAIN PROTEIN-RELATED"/>
    <property type="match status" value="1"/>
</dbReference>
<feature type="transmembrane region" description="Helical" evidence="18">
    <location>
        <begin position="242"/>
        <end position="262"/>
    </location>
</feature>
<dbReference type="NCBIfam" id="TIGR02228">
    <property type="entry name" value="sigpep_I_arch"/>
    <property type="match status" value="1"/>
</dbReference>
<dbReference type="Pfam" id="PF00179">
    <property type="entry name" value="UQ_con"/>
    <property type="match status" value="1"/>
</dbReference>
<dbReference type="GeneID" id="26809070"/>
<dbReference type="RefSeq" id="XP_015405239.1">
    <property type="nucleotide sequence ID" value="XM_015552522.1"/>
</dbReference>
<feature type="transmembrane region" description="Helical" evidence="18">
    <location>
        <begin position="20"/>
        <end position="39"/>
    </location>
</feature>
<dbReference type="SMART" id="SM00212">
    <property type="entry name" value="UBCc"/>
    <property type="match status" value="1"/>
</dbReference>
<keyword evidence="13" id="KW-0735">Signal-anchor</keyword>
<dbReference type="GO" id="GO:0006465">
    <property type="term" value="P:signal peptide processing"/>
    <property type="evidence" value="ECO:0007669"/>
    <property type="project" value="InterPro"/>
</dbReference>
<evidence type="ECO:0000256" key="5">
    <source>
        <dbReference type="ARBA" id="ARBA00022670"/>
    </source>
</evidence>
<comment type="similarity">
    <text evidence="4">Belongs to the peptidase S26B family.</text>
</comment>
<keyword evidence="15 18" id="KW-0472">Membrane</keyword>
<evidence type="ECO:0000256" key="2">
    <source>
        <dbReference type="ARBA" id="ARBA00004141"/>
    </source>
</evidence>
<evidence type="ECO:0000256" key="1">
    <source>
        <dbReference type="ARBA" id="ARBA00000677"/>
    </source>
</evidence>
<dbReference type="InterPro" id="IPR019756">
    <property type="entry name" value="Pept_S26A_signal_pept_1_Ser-AS"/>
</dbReference>
<organism evidence="20 21">
    <name type="scientific">Aspergillus nomiae NRRL (strain ATCC 15546 / NRRL 13137 / CBS 260.88 / M93)</name>
    <dbReference type="NCBI Taxonomy" id="1509407"/>
    <lineage>
        <taxon>Eukaryota</taxon>
        <taxon>Fungi</taxon>
        <taxon>Dikarya</taxon>
        <taxon>Ascomycota</taxon>
        <taxon>Pezizomycotina</taxon>
        <taxon>Eurotiomycetes</taxon>
        <taxon>Eurotiomycetidae</taxon>
        <taxon>Eurotiales</taxon>
        <taxon>Aspergillaceae</taxon>
        <taxon>Aspergillus</taxon>
        <taxon>Aspergillus subgen. Circumdati</taxon>
    </lineage>
</organism>
<evidence type="ECO:0000259" key="19">
    <source>
        <dbReference type="PROSITE" id="PS50127"/>
    </source>
</evidence>
<dbReference type="OrthoDB" id="3358017at2759"/>
<dbReference type="GO" id="GO:0005789">
    <property type="term" value="C:endoplasmic reticulum membrane"/>
    <property type="evidence" value="ECO:0007669"/>
    <property type="project" value="UniProtKB-SubCell"/>
</dbReference>
<dbReference type="GO" id="GO:0009003">
    <property type="term" value="F:signal peptidase activity"/>
    <property type="evidence" value="ECO:0007669"/>
    <property type="project" value="UniProtKB-EC"/>
</dbReference>
<keyword evidence="10" id="KW-0378">Hydrolase</keyword>
<gene>
    <name evidence="20" type="ORF">ANOM_007266</name>
</gene>
<evidence type="ECO:0000256" key="17">
    <source>
        <dbReference type="ARBA" id="ARBA00047037"/>
    </source>
</evidence>
<keyword evidence="5" id="KW-0645">Protease</keyword>
<evidence type="ECO:0000256" key="7">
    <source>
        <dbReference type="ARBA" id="ARBA00022692"/>
    </source>
</evidence>
<comment type="subcellular location">
    <subcellularLocation>
        <location evidence="3">Endoplasmic reticulum membrane</location>
        <topology evidence="3">Single-pass type II membrane protein</topology>
    </subcellularLocation>
    <subcellularLocation>
        <location evidence="2">Membrane</location>
        <topology evidence="2">Multi-pass membrane protein</topology>
    </subcellularLocation>
</comment>
<feature type="transmembrane region" description="Helical" evidence="18">
    <location>
        <begin position="197"/>
        <end position="215"/>
    </location>
</feature>
<evidence type="ECO:0000256" key="10">
    <source>
        <dbReference type="ARBA" id="ARBA00022801"/>
    </source>
</evidence>
<keyword evidence="7 18" id="KW-0812">Transmembrane</keyword>
<dbReference type="InterPro" id="IPR036286">
    <property type="entry name" value="LexA/Signal_pep-like_sf"/>
</dbReference>